<dbReference type="Pfam" id="PF00076">
    <property type="entry name" value="RRM_1"/>
    <property type="match status" value="3"/>
</dbReference>
<dbReference type="GO" id="GO:0005634">
    <property type="term" value="C:nucleus"/>
    <property type="evidence" value="ECO:0007669"/>
    <property type="project" value="TreeGrafter"/>
</dbReference>
<feature type="domain" description="RRM" evidence="4">
    <location>
        <begin position="96"/>
        <end position="177"/>
    </location>
</feature>
<dbReference type="InterPro" id="IPR050374">
    <property type="entry name" value="RRT5_SRSF_SR"/>
</dbReference>
<sequence>MRKRVRERSRSPRRQRSRSPGRTQRRRSYSPRSRSRSRDEHRRNDRRSRSPMSGAAGVGGSGGSAYGGQPHRTYEERAAAREQMMSSLRESSQQDRRVYVGNLSYDVKWHHLKDFMRSGQSGEVLFADVLLLPNGMSKVGAYTIVEYATREQAQQAVNTLSNQNLMGRLVYVREDREAEPRFTGTPAGGRGGYEGGGPPGGRGGYEGGGPPGGRGGFGGGFGGGMAPGGGGGGGGRQIYVSNLPYTVGWQDLKDLFRGAARNGAVVRADVHVGPDGRPKGSGIVAFESPDDARTAIQQFNGYDWQGRPLEVREDRFAGAQGFGGPRGGFGGGRGGFGAGFGGRGGFGGGRGGFGGGFGGGRGGFGGGYAGGAGGFDGGAGAPAAAPNPFTDHATAGAERSEIIYVRNLPWSTSNEDLVELFTTIGKVEQAEIQYEPNGRSRGTGVVRFDSAENADTAIEKFSGYQYGGRPLGLSFVKYQTPGGAGDAMDTEVTHLTQDQIICCDRTYVEVSIIHSSCPAGWPQEKCPPELCLWEGSKVKLKRDFRPGVCWRCQATKEGLEGEAYEARRPLIDNAVVVEGIDICDPADRQRKAEHEGNCWFCGASSDGVRDCEQCDGTGSARKGKNKCESAPAGPVKKKRRTSAAVAKGGPPKPKRGRPPGGSKKKKLATIEEDGQMNMFPSLVDSNIAVPQGVFHPDIPESSYGNYSWDSVNHHGDPSLPSFGMNMNNDDNPYSAHFNTMPAFTSNQAPLHQYGTMTDYTVNPHDVEHSTMAYQDHLRPSIEFDHDASHGERRIGDVGEGVRSDNVGSSENQFANFPTVIDHSHHGLYLSHDEWPSYHHGLPYTSSRDTNNGGFAPDIHDTHAEMLPVAPIAQMTMDRFSPQPRYLPSPTLSEAHIAQHAPQNTTTGTSAPVSSSAPAPVLAAGMADIASPSVSRLPTPP</sequence>
<dbReference type="HOGENOM" id="CLU_312188_0_0_1"/>
<comment type="caution">
    <text evidence="5">The sequence shown here is derived from an EMBL/GenBank/DDBJ whole genome shotgun (WGS) entry which is preliminary data.</text>
</comment>
<dbReference type="InterPro" id="IPR000504">
    <property type="entry name" value="RRM_dom"/>
</dbReference>
<reference evidence="5 6" key="1">
    <citation type="journal article" date="2014" name="Genome Announc.">
        <title>Draft genome sequence of Sclerotinia borealis, a psychrophilic plant pathogenic fungus.</title>
        <authorList>
            <person name="Mardanov A.V."/>
            <person name="Beletsky A.V."/>
            <person name="Kadnikov V.V."/>
            <person name="Ignatov A.N."/>
            <person name="Ravin N.V."/>
        </authorList>
    </citation>
    <scope>NUCLEOTIDE SEQUENCE [LARGE SCALE GENOMIC DNA]</scope>
    <source>
        <strain evidence="6">F-4157</strain>
    </source>
</reference>
<feature type="compositionally biased region" description="Basic residues" evidence="3">
    <location>
        <begin position="652"/>
        <end position="666"/>
    </location>
</feature>
<dbReference type="OrthoDB" id="1049195at2759"/>
<keyword evidence="6" id="KW-1185">Reference proteome</keyword>
<evidence type="ECO:0000256" key="3">
    <source>
        <dbReference type="SAM" id="MobiDB-lite"/>
    </source>
</evidence>
<gene>
    <name evidence="5" type="ORF">SBOR_2944</name>
</gene>
<dbReference type="Proteomes" id="UP000019487">
    <property type="component" value="Unassembled WGS sequence"/>
</dbReference>
<feature type="compositionally biased region" description="Gly residues" evidence="3">
    <location>
        <begin position="186"/>
        <end position="210"/>
    </location>
</feature>
<dbReference type="SMART" id="SM00360">
    <property type="entry name" value="RRM"/>
    <property type="match status" value="3"/>
</dbReference>
<dbReference type="FunFam" id="3.30.70.330:FF:000145">
    <property type="entry name" value="Putative RNP domain-containing protein"/>
    <property type="match status" value="1"/>
</dbReference>
<evidence type="ECO:0000256" key="1">
    <source>
        <dbReference type="ARBA" id="ARBA00022884"/>
    </source>
</evidence>
<dbReference type="EMBL" id="AYSA01000129">
    <property type="protein sequence ID" value="ESZ96685.1"/>
    <property type="molecule type" value="Genomic_DNA"/>
</dbReference>
<feature type="region of interest" description="Disordered" evidence="3">
    <location>
        <begin position="76"/>
        <end position="95"/>
    </location>
</feature>
<feature type="region of interest" description="Disordered" evidence="3">
    <location>
        <begin position="616"/>
        <end position="666"/>
    </location>
</feature>
<keyword evidence="1 2" id="KW-0694">RNA-binding</keyword>
<feature type="domain" description="RRM" evidence="4">
    <location>
        <begin position="401"/>
        <end position="478"/>
    </location>
</feature>
<evidence type="ECO:0000256" key="2">
    <source>
        <dbReference type="PROSITE-ProRule" id="PRU00176"/>
    </source>
</evidence>
<name>W9CQB2_SCLBF</name>
<feature type="compositionally biased region" description="Gly residues" evidence="3">
    <location>
        <begin position="56"/>
        <end position="66"/>
    </location>
</feature>
<feature type="domain" description="RRM" evidence="4">
    <location>
        <begin position="236"/>
        <end position="316"/>
    </location>
</feature>
<dbReference type="AlphaFoldDB" id="W9CQB2"/>
<dbReference type="PROSITE" id="PS50102">
    <property type="entry name" value="RRM"/>
    <property type="match status" value="3"/>
</dbReference>
<feature type="region of interest" description="Disordered" evidence="3">
    <location>
        <begin position="180"/>
        <end position="210"/>
    </location>
</feature>
<evidence type="ECO:0000313" key="6">
    <source>
        <dbReference type="Proteomes" id="UP000019487"/>
    </source>
</evidence>
<dbReference type="PANTHER" id="PTHR23003:SF3">
    <property type="entry name" value="FI21236P1-RELATED"/>
    <property type="match status" value="1"/>
</dbReference>
<dbReference type="GO" id="GO:1990904">
    <property type="term" value="C:ribonucleoprotein complex"/>
    <property type="evidence" value="ECO:0007669"/>
    <property type="project" value="TreeGrafter"/>
</dbReference>
<accession>W9CQB2</accession>
<dbReference type="GO" id="GO:0003729">
    <property type="term" value="F:mRNA binding"/>
    <property type="evidence" value="ECO:0007669"/>
    <property type="project" value="TreeGrafter"/>
</dbReference>
<evidence type="ECO:0000259" key="4">
    <source>
        <dbReference type="PROSITE" id="PS50102"/>
    </source>
</evidence>
<feature type="compositionally biased region" description="Basic residues" evidence="3">
    <location>
        <begin position="1"/>
        <end position="35"/>
    </location>
</feature>
<organism evidence="5 6">
    <name type="scientific">Sclerotinia borealis (strain F-4128)</name>
    <dbReference type="NCBI Taxonomy" id="1432307"/>
    <lineage>
        <taxon>Eukaryota</taxon>
        <taxon>Fungi</taxon>
        <taxon>Dikarya</taxon>
        <taxon>Ascomycota</taxon>
        <taxon>Pezizomycotina</taxon>
        <taxon>Leotiomycetes</taxon>
        <taxon>Helotiales</taxon>
        <taxon>Sclerotiniaceae</taxon>
        <taxon>Sclerotinia</taxon>
    </lineage>
</organism>
<dbReference type="SUPFAM" id="SSF54928">
    <property type="entry name" value="RNA-binding domain, RBD"/>
    <property type="match status" value="3"/>
</dbReference>
<dbReference type="PANTHER" id="PTHR23003">
    <property type="entry name" value="RNA RECOGNITION MOTIF RRM DOMAIN CONTAINING PROTEIN"/>
    <property type="match status" value="1"/>
</dbReference>
<evidence type="ECO:0000313" key="5">
    <source>
        <dbReference type="EMBL" id="ESZ96685.1"/>
    </source>
</evidence>
<dbReference type="InterPro" id="IPR012677">
    <property type="entry name" value="Nucleotide-bd_a/b_plait_sf"/>
</dbReference>
<protein>
    <submittedName>
        <fullName evidence="5">RNA recognition domain-containing protein</fullName>
    </submittedName>
</protein>
<dbReference type="InterPro" id="IPR035979">
    <property type="entry name" value="RBD_domain_sf"/>
</dbReference>
<dbReference type="Gene3D" id="3.30.70.330">
    <property type="match status" value="3"/>
</dbReference>
<dbReference type="STRING" id="1432307.W9CQB2"/>
<dbReference type="FunFam" id="3.30.70.330:FF:000232">
    <property type="entry name" value="RNA-binding domain-containing protein"/>
    <property type="match status" value="1"/>
</dbReference>
<dbReference type="FunFam" id="3.30.70.330:FF:000280">
    <property type="entry name" value="RNA-binding domain-containing protein"/>
    <property type="match status" value="1"/>
</dbReference>
<feature type="region of interest" description="Disordered" evidence="3">
    <location>
        <begin position="1"/>
        <end position="70"/>
    </location>
</feature>
<dbReference type="GO" id="GO:0005737">
    <property type="term" value="C:cytoplasm"/>
    <property type="evidence" value="ECO:0007669"/>
    <property type="project" value="TreeGrafter"/>
</dbReference>
<proteinExistence type="predicted"/>